<proteinExistence type="predicted"/>
<gene>
    <name evidence="3" type="ORF">GCM10023225_17040</name>
</gene>
<sequence length="169" mass="17501">MTSADAPADPDPVPWSAVEAAAPDLAAAVLARFSSARHHVLATLRGDGSPRVSGTEVTTWDGDLAVGSMPGAVKARDLRRDPRFALHAHTGDGTMAGGDAKVAGRALEVTGAAELAAFAAARPDVPDGPFHLFRLRIGEIVHTAVAEDGSALVVRWWTPGGGLREVRRG</sequence>
<dbReference type="SUPFAM" id="SSF50475">
    <property type="entry name" value="FMN-binding split barrel"/>
    <property type="match status" value="1"/>
</dbReference>
<dbReference type="Proteomes" id="UP001501195">
    <property type="component" value="Unassembled WGS sequence"/>
</dbReference>
<dbReference type="Gene3D" id="2.30.110.10">
    <property type="entry name" value="Electron Transport, Fmn-binding Protein, Chain A"/>
    <property type="match status" value="1"/>
</dbReference>
<reference evidence="4" key="1">
    <citation type="journal article" date="2019" name="Int. J. Syst. Evol. Microbiol.">
        <title>The Global Catalogue of Microorganisms (GCM) 10K type strain sequencing project: providing services to taxonomists for standard genome sequencing and annotation.</title>
        <authorList>
            <consortium name="The Broad Institute Genomics Platform"/>
            <consortium name="The Broad Institute Genome Sequencing Center for Infectious Disease"/>
            <person name="Wu L."/>
            <person name="Ma J."/>
        </authorList>
    </citation>
    <scope>NUCLEOTIDE SEQUENCE [LARGE SCALE GENOMIC DNA]</scope>
    <source>
        <strain evidence="4">JCM 18126</strain>
    </source>
</reference>
<dbReference type="Pfam" id="PF01243">
    <property type="entry name" value="PNPOx_N"/>
    <property type="match status" value="1"/>
</dbReference>
<dbReference type="InterPro" id="IPR052019">
    <property type="entry name" value="F420H2_bilvrd_red/Heme_oxyg"/>
</dbReference>
<feature type="domain" description="Pyridoxamine 5'-phosphate oxidase N-terminal" evidence="2">
    <location>
        <begin position="28"/>
        <end position="140"/>
    </location>
</feature>
<keyword evidence="4" id="KW-1185">Reference proteome</keyword>
<dbReference type="EMBL" id="BAABIL010000226">
    <property type="protein sequence ID" value="GAA4976745.1"/>
    <property type="molecule type" value="Genomic_DNA"/>
</dbReference>
<dbReference type="InterPro" id="IPR011576">
    <property type="entry name" value="Pyridox_Oxase_N"/>
</dbReference>
<protein>
    <submittedName>
        <fullName evidence="3">Pyridoxamine 5'-phosphate oxidase family protein</fullName>
    </submittedName>
</protein>
<dbReference type="PANTHER" id="PTHR35176:SF6">
    <property type="entry name" value="HEME OXYGENASE HI_0854-RELATED"/>
    <property type="match status" value="1"/>
</dbReference>
<name>A0ABP9HR68_9ACTN</name>
<evidence type="ECO:0000259" key="2">
    <source>
        <dbReference type="Pfam" id="PF01243"/>
    </source>
</evidence>
<dbReference type="InterPro" id="IPR012349">
    <property type="entry name" value="Split_barrel_FMN-bd"/>
</dbReference>
<evidence type="ECO:0000256" key="1">
    <source>
        <dbReference type="ARBA" id="ARBA00023002"/>
    </source>
</evidence>
<dbReference type="PANTHER" id="PTHR35176">
    <property type="entry name" value="HEME OXYGENASE HI_0854-RELATED"/>
    <property type="match status" value="1"/>
</dbReference>
<organism evidence="3 4">
    <name type="scientific">Kineococcus glutinatus</name>
    <dbReference type="NCBI Taxonomy" id="1070872"/>
    <lineage>
        <taxon>Bacteria</taxon>
        <taxon>Bacillati</taxon>
        <taxon>Actinomycetota</taxon>
        <taxon>Actinomycetes</taxon>
        <taxon>Kineosporiales</taxon>
        <taxon>Kineosporiaceae</taxon>
        <taxon>Kineococcus</taxon>
    </lineage>
</organism>
<comment type="caution">
    <text evidence="3">The sequence shown here is derived from an EMBL/GenBank/DDBJ whole genome shotgun (WGS) entry which is preliminary data.</text>
</comment>
<evidence type="ECO:0000313" key="3">
    <source>
        <dbReference type="EMBL" id="GAA4976745.1"/>
    </source>
</evidence>
<dbReference type="RefSeq" id="WP_345712037.1">
    <property type="nucleotide sequence ID" value="NZ_BAABIL010000226.1"/>
</dbReference>
<evidence type="ECO:0000313" key="4">
    <source>
        <dbReference type="Proteomes" id="UP001501195"/>
    </source>
</evidence>
<accession>A0ABP9HR68</accession>
<keyword evidence="1" id="KW-0560">Oxidoreductase</keyword>